<keyword evidence="2" id="KW-1185">Reference proteome</keyword>
<protein>
    <submittedName>
        <fullName evidence="1">Uncharacterized protein</fullName>
    </submittedName>
</protein>
<dbReference type="STRING" id="1818881.A3196_10795"/>
<evidence type="ECO:0000313" key="1">
    <source>
        <dbReference type="EMBL" id="ODB97202.1"/>
    </source>
</evidence>
<proteinExistence type="predicted"/>
<accession>A0A1E2URK4</accession>
<reference evidence="1 2" key="1">
    <citation type="submission" date="2016-03" db="EMBL/GenBank/DDBJ databases">
        <title>Chemosynthetic sulphur-oxidizing symbionts of marine invertebrate animals are capable of nitrogen fixation.</title>
        <authorList>
            <person name="Petersen J.M."/>
            <person name="Kemper A."/>
            <person name="Gruber-Vodicka H."/>
            <person name="Cardini U."/>
            <person name="Geest Mvander."/>
            <person name="Kleiner M."/>
            <person name="Bulgheresi S."/>
            <person name="Fussmann M."/>
            <person name="Herbold C."/>
            <person name="Seah B.K.B."/>
            <person name="Antony C.Paul."/>
            <person name="Liu D."/>
            <person name="Belitz A."/>
            <person name="Weber M."/>
        </authorList>
    </citation>
    <scope>NUCLEOTIDE SEQUENCE [LARGE SCALE GENOMIC DNA]</scope>
    <source>
        <strain evidence="1">G_D</strain>
    </source>
</reference>
<comment type="caution">
    <text evidence="1">The sequence shown here is derived from an EMBL/GenBank/DDBJ whole genome shotgun (WGS) entry which is preliminary data.</text>
</comment>
<gene>
    <name evidence="1" type="ORF">A3196_10795</name>
</gene>
<organism evidence="1 2">
    <name type="scientific">Candidatus Thiodiazotropha endoloripes</name>
    <dbReference type="NCBI Taxonomy" id="1818881"/>
    <lineage>
        <taxon>Bacteria</taxon>
        <taxon>Pseudomonadati</taxon>
        <taxon>Pseudomonadota</taxon>
        <taxon>Gammaproteobacteria</taxon>
        <taxon>Chromatiales</taxon>
        <taxon>Sedimenticolaceae</taxon>
        <taxon>Candidatus Thiodiazotropha</taxon>
    </lineage>
</organism>
<dbReference type="EMBL" id="LVJZ01000003">
    <property type="protein sequence ID" value="ODB97202.1"/>
    <property type="molecule type" value="Genomic_DNA"/>
</dbReference>
<sequence length="71" mass="8088">MKASGWGEAPIEMKLALDQRINPVFDRVQGKHQIWRQEALTDFMASYTSHHECLDGQAVSGCGFRHYPPDQ</sequence>
<evidence type="ECO:0000313" key="2">
    <source>
        <dbReference type="Proteomes" id="UP000094849"/>
    </source>
</evidence>
<dbReference type="Proteomes" id="UP000094849">
    <property type="component" value="Unassembled WGS sequence"/>
</dbReference>
<dbReference type="AlphaFoldDB" id="A0A1E2URK4"/>
<name>A0A1E2URK4_9GAMM</name>